<reference evidence="1" key="1">
    <citation type="submission" date="2017-07" db="EMBL/GenBank/DDBJ databases">
        <title>Taro Niue Genome Assembly and Annotation.</title>
        <authorList>
            <person name="Atibalentja N."/>
            <person name="Keating K."/>
            <person name="Fields C.J."/>
        </authorList>
    </citation>
    <scope>NUCLEOTIDE SEQUENCE</scope>
    <source>
        <strain evidence="1">Niue_2</strain>
        <tissue evidence="1">Leaf</tissue>
    </source>
</reference>
<evidence type="ECO:0000313" key="2">
    <source>
        <dbReference type="Proteomes" id="UP000652761"/>
    </source>
</evidence>
<feature type="non-terminal residue" evidence="1">
    <location>
        <position position="203"/>
    </location>
</feature>
<sequence length="203" mass="24030">MRRSEESSCQMPPSKDRNFSTIHMAKMNKMKAQGDGQVTRRLKVMMNETKAQDVGQITRRLEAGSFQHMSLEANIDSSRRSEQSRHVYKAYKEKSQESGLQFRGSFQRHQFQKRKQIKKIHKSLPYNFSSTNKKREMTTSVTTYGTTEETVRLDEMINKNMNMISQTYYRKEKQKREVTTRVTTKMTSMISQISYKKEKQKRE</sequence>
<keyword evidence="2" id="KW-1185">Reference proteome</keyword>
<accession>A0A843X8B5</accession>
<evidence type="ECO:0000313" key="1">
    <source>
        <dbReference type="EMBL" id="MQM15557.1"/>
    </source>
</evidence>
<proteinExistence type="predicted"/>
<organism evidence="1 2">
    <name type="scientific">Colocasia esculenta</name>
    <name type="common">Wild taro</name>
    <name type="synonym">Arum esculentum</name>
    <dbReference type="NCBI Taxonomy" id="4460"/>
    <lineage>
        <taxon>Eukaryota</taxon>
        <taxon>Viridiplantae</taxon>
        <taxon>Streptophyta</taxon>
        <taxon>Embryophyta</taxon>
        <taxon>Tracheophyta</taxon>
        <taxon>Spermatophyta</taxon>
        <taxon>Magnoliopsida</taxon>
        <taxon>Liliopsida</taxon>
        <taxon>Araceae</taxon>
        <taxon>Aroideae</taxon>
        <taxon>Colocasieae</taxon>
        <taxon>Colocasia</taxon>
    </lineage>
</organism>
<name>A0A843X8B5_COLES</name>
<gene>
    <name evidence="1" type="ORF">Taro_048502</name>
</gene>
<dbReference type="EMBL" id="NMUH01006571">
    <property type="protein sequence ID" value="MQM15557.1"/>
    <property type="molecule type" value="Genomic_DNA"/>
</dbReference>
<protein>
    <submittedName>
        <fullName evidence="1">Uncharacterized protein</fullName>
    </submittedName>
</protein>
<comment type="caution">
    <text evidence="1">The sequence shown here is derived from an EMBL/GenBank/DDBJ whole genome shotgun (WGS) entry which is preliminary data.</text>
</comment>
<dbReference type="Proteomes" id="UP000652761">
    <property type="component" value="Unassembled WGS sequence"/>
</dbReference>
<dbReference type="AlphaFoldDB" id="A0A843X8B5"/>